<dbReference type="RefSeq" id="WP_153096463.1">
    <property type="nucleotide sequence ID" value="NZ_VZBP01000053.1"/>
</dbReference>
<evidence type="ECO:0000313" key="2">
    <source>
        <dbReference type="Proteomes" id="UP000405805"/>
    </source>
</evidence>
<comment type="caution">
    <text evidence="1">The sequence shown here is derived from an EMBL/GenBank/DDBJ whole genome shotgun (WGS) entry which is preliminary data.</text>
</comment>
<dbReference type="EMBL" id="VZBP01000053">
    <property type="protein sequence ID" value="MQO08930.1"/>
    <property type="molecule type" value="Genomic_DNA"/>
</dbReference>
<protein>
    <submittedName>
        <fullName evidence="1">Uncharacterized protein</fullName>
    </submittedName>
</protein>
<accession>A0AA91A155</accession>
<gene>
    <name evidence="1" type="ORF">F7D57_04170</name>
</gene>
<organism evidence="1 2">
    <name type="scientific">Segatella copri</name>
    <dbReference type="NCBI Taxonomy" id="165179"/>
    <lineage>
        <taxon>Bacteria</taxon>
        <taxon>Pseudomonadati</taxon>
        <taxon>Bacteroidota</taxon>
        <taxon>Bacteroidia</taxon>
        <taxon>Bacteroidales</taxon>
        <taxon>Prevotellaceae</taxon>
        <taxon>Segatella</taxon>
    </lineage>
</organism>
<proteinExistence type="predicted"/>
<sequence>MTNHDFWMSISDIINEGFTSEGLAKLDDYAEQFSTGKILYKRFSPSEQLGCVKGGTIHVIASLLAGAEVGANQLTAPEHSFKREQQLGKIQEKRIESWAKKAGCWVDDTSVYNQTLGEKLAQGGEAIVYDNGNSVLKVIGLDYFIQPIFALDRISLHNAYFEQTKMFVLGFGRNSMGDFMIIVTQTFFQGNQMPKEDIEEYTERIGFKLVNPRNWTYSTPGIYLSDMHNENVFRGIDGVVYVIDCDIRINTPELKAGGTRTLTTEVEIIK</sequence>
<name>A0AA91A155_9BACT</name>
<evidence type="ECO:0000313" key="1">
    <source>
        <dbReference type="EMBL" id="MQO08930.1"/>
    </source>
</evidence>
<dbReference type="AlphaFoldDB" id="A0AA91A155"/>
<reference evidence="2" key="1">
    <citation type="submission" date="2019-09" db="EMBL/GenBank/DDBJ databases">
        <title>Distinct polysaccharide growth profiles of human intestinal Prevotella copri isolates.</title>
        <authorList>
            <person name="Fehlner-Peach H."/>
            <person name="Magnabosco C."/>
            <person name="Raghavan V."/>
            <person name="Scher J.U."/>
            <person name="Tett A."/>
            <person name="Cox L.M."/>
            <person name="Gottsegen C."/>
            <person name="Watters A."/>
            <person name="Wiltshire- Gordon J.D."/>
            <person name="Segata N."/>
            <person name="Bonneau R."/>
            <person name="Littman D.R."/>
        </authorList>
    </citation>
    <scope>NUCLEOTIDE SEQUENCE [LARGE SCALE GENOMIC DNA]</scope>
    <source>
        <strain evidence="2">iA624</strain>
    </source>
</reference>
<dbReference type="InterPro" id="IPR041055">
    <property type="entry name" value="Kinase-PolyVal"/>
</dbReference>
<dbReference type="Pfam" id="PF18762">
    <property type="entry name" value="Kinase-PolyVal"/>
    <property type="match status" value="1"/>
</dbReference>
<dbReference type="Proteomes" id="UP000405805">
    <property type="component" value="Unassembled WGS sequence"/>
</dbReference>